<dbReference type="Gene3D" id="3.30.470.20">
    <property type="entry name" value="ATP-grasp fold, B domain"/>
    <property type="match status" value="1"/>
</dbReference>
<dbReference type="Gene3D" id="3.40.50.20">
    <property type="match status" value="1"/>
</dbReference>
<dbReference type="EMBL" id="FP103043">
    <property type="protein sequence ID" value="SPK02054.1"/>
    <property type="molecule type" value="Genomic_DNA"/>
</dbReference>
<feature type="domain" description="ATP-grasp" evidence="2">
    <location>
        <begin position="123"/>
        <end position="287"/>
    </location>
</feature>
<evidence type="ECO:0000259" key="2">
    <source>
        <dbReference type="PROSITE" id="PS50975"/>
    </source>
</evidence>
<keyword evidence="1" id="KW-0547">Nucleotide-binding</keyword>
<dbReference type="Proteomes" id="UP000008070">
    <property type="component" value="Plasmid p1METDI"/>
</dbReference>
<dbReference type="AlphaFoldDB" id="A0A2P9HAY7"/>
<evidence type="ECO:0000313" key="3">
    <source>
        <dbReference type="EMBL" id="SPK02054.1"/>
    </source>
</evidence>
<geneLocation type="plasmid" evidence="3 4">
    <name>p1METDI</name>
</geneLocation>
<dbReference type="GO" id="GO:0046872">
    <property type="term" value="F:metal ion binding"/>
    <property type="evidence" value="ECO:0007669"/>
    <property type="project" value="InterPro"/>
</dbReference>
<dbReference type="GO" id="GO:0005524">
    <property type="term" value="F:ATP binding"/>
    <property type="evidence" value="ECO:0007669"/>
    <property type="project" value="UniProtKB-UniRule"/>
</dbReference>
<accession>A0A2P9HAY7</accession>
<organism evidence="3 4">
    <name type="scientific">Methylorubrum extorquens (strain DSM 6343 / CIP 106787 / DM4)</name>
    <name type="common">Methylobacterium extorquens</name>
    <dbReference type="NCBI Taxonomy" id="661410"/>
    <lineage>
        <taxon>Bacteria</taxon>
        <taxon>Pseudomonadati</taxon>
        <taxon>Pseudomonadota</taxon>
        <taxon>Alphaproteobacteria</taxon>
        <taxon>Hyphomicrobiales</taxon>
        <taxon>Methylobacteriaceae</taxon>
        <taxon>Methylorubrum</taxon>
    </lineage>
</organism>
<proteinExistence type="predicted"/>
<evidence type="ECO:0000256" key="1">
    <source>
        <dbReference type="PROSITE-ProRule" id="PRU00409"/>
    </source>
</evidence>
<protein>
    <submittedName>
        <fullName evidence="3">Carbamoyl phosphate synthase-like protein</fullName>
    </submittedName>
</protein>
<gene>
    <name evidence="3" type="ORF">METD_P1METDICDS42563D</name>
</gene>
<keyword evidence="3" id="KW-0614">Plasmid</keyword>
<dbReference type="SUPFAM" id="SSF56059">
    <property type="entry name" value="Glutathione synthetase ATP-binding domain-like"/>
    <property type="match status" value="1"/>
</dbReference>
<evidence type="ECO:0000313" key="4">
    <source>
        <dbReference type="Proteomes" id="UP000008070"/>
    </source>
</evidence>
<dbReference type="Pfam" id="PF15632">
    <property type="entry name" value="ATPgrasp_Ter"/>
    <property type="match status" value="1"/>
</dbReference>
<keyword evidence="1" id="KW-0067">ATP-binding</keyword>
<dbReference type="InterPro" id="IPR013815">
    <property type="entry name" value="ATP_grasp_subdomain_1"/>
</dbReference>
<dbReference type="PROSITE" id="PS50975">
    <property type="entry name" value="ATP_GRASP"/>
    <property type="match status" value="1"/>
</dbReference>
<dbReference type="InterPro" id="IPR011761">
    <property type="entry name" value="ATP-grasp"/>
</dbReference>
<sequence length="326" mass="36431">MRSRRIRILLTSAGTSTALGVIKGLSDNDYFEICTTDVNPYEMLALGAFNIVSHHIVPYASRGQEFVERIDNLVEELSIDHIYPIHDEEIRTLHGSSLERIVERLSSLNINSIKKCTNKLVAHQICVEYSINTPRTSEVSTFLEKPFFPVFVKPKIGVGSIGARLVKSHSDLFDSDGDLVVQDVCEGPEVTVDCLTWEGSTIAVARERIEIKSGVSTKARIFFSNELQIIAKALADRFELVGMFCFQVMRYNNEWAVIDINPRSGGASAMLLACGINFYQEHFLIQAGLCDKSRFDALAVKVSQLSASNVVRYYSEHRIELGSQND</sequence>
<dbReference type="Gene3D" id="3.30.1490.20">
    <property type="entry name" value="ATP-grasp fold, A domain"/>
    <property type="match status" value="1"/>
</dbReference>
<name>A0A2P9HAY7_METED</name>
<reference evidence="4" key="1">
    <citation type="journal article" date="2009" name="PLoS ONE">
        <title>Methylobacterium genome sequences: a reference blueprint to investigate microbial metabolism of C1 compounds from natural and industrial sources.</title>
        <authorList>
            <person name="Vuilleumier S."/>
            <person name="Chistoserdova L."/>
            <person name="Lee M.-C."/>
            <person name="Bringel F."/>
            <person name="Lajus A."/>
            <person name="Zhou Y."/>
            <person name="Gourion B."/>
            <person name="Barbe V."/>
            <person name="Chang J."/>
            <person name="Cruveiller S."/>
            <person name="Dossat C."/>
            <person name="Gillett W."/>
            <person name="Gruffaz C."/>
            <person name="Haugen E."/>
            <person name="Hourcade E."/>
            <person name="Levy R."/>
            <person name="Mangenot S."/>
            <person name="Muller E."/>
            <person name="Nadalig T."/>
            <person name="Pagni M."/>
            <person name="Penny C."/>
            <person name="Peyraud R."/>
            <person name="Robinson D.G."/>
            <person name="Roche D."/>
            <person name="Rouy Z."/>
            <person name="Saenampechek C."/>
            <person name="Salvignol G."/>
            <person name="Vallenet D."/>
            <person name="Wu Z."/>
            <person name="Marx C.J."/>
            <person name="Vorholt J.A."/>
            <person name="Olson M.V."/>
            <person name="Kaul R."/>
            <person name="Weissenbach J."/>
            <person name="Medigue C."/>
            <person name="Lidstrom M.E."/>
        </authorList>
    </citation>
    <scope>NUCLEOTIDE SEQUENCE [LARGE SCALE GENOMIC DNA]</scope>
    <source>
        <strain evidence="4">DSM 6343 / CIP 106787 / DM4</strain>
        <plasmid evidence="4">p1METDI</plasmid>
    </source>
</reference>